<dbReference type="EMBL" id="JACCJC010000038">
    <property type="protein sequence ID" value="KAF6233378.1"/>
    <property type="molecule type" value="Genomic_DNA"/>
</dbReference>
<dbReference type="AlphaFoldDB" id="A0A8H6FRG6"/>
<comment type="caution">
    <text evidence="1">The sequence shown here is derived from an EMBL/GenBank/DDBJ whole genome shotgun (WGS) entry which is preliminary data.</text>
</comment>
<keyword evidence="2" id="KW-1185">Reference proteome</keyword>
<protein>
    <submittedName>
        <fullName evidence="1">Uncharacterized protein</fullName>
    </submittedName>
</protein>
<gene>
    <name evidence="1" type="ORF">HO173_008310</name>
</gene>
<proteinExistence type="predicted"/>
<dbReference type="RefSeq" id="XP_037162796.1">
    <property type="nucleotide sequence ID" value="XM_037310210.1"/>
</dbReference>
<dbReference type="Proteomes" id="UP000578531">
    <property type="component" value="Unassembled WGS sequence"/>
</dbReference>
<organism evidence="1 2">
    <name type="scientific">Letharia columbiana</name>
    <dbReference type="NCBI Taxonomy" id="112416"/>
    <lineage>
        <taxon>Eukaryota</taxon>
        <taxon>Fungi</taxon>
        <taxon>Dikarya</taxon>
        <taxon>Ascomycota</taxon>
        <taxon>Pezizomycotina</taxon>
        <taxon>Lecanoromycetes</taxon>
        <taxon>OSLEUM clade</taxon>
        <taxon>Lecanoromycetidae</taxon>
        <taxon>Lecanorales</taxon>
        <taxon>Lecanorineae</taxon>
        <taxon>Parmeliaceae</taxon>
        <taxon>Letharia</taxon>
    </lineage>
</organism>
<sequence length="135" mass="14753">MYSNRSYIVSLSPALRDTTRTEEAKAQSERSLKPVKLYALADNLDIDDPRTIPMTKIFKKASGRDVRGSVRPFLPPVLGKPPGCVVRKAIGLVAGEVIARFCHDDRVEGECQVGPFDGEIPTRTDTGEVIQEAPG</sequence>
<evidence type="ECO:0000313" key="1">
    <source>
        <dbReference type="EMBL" id="KAF6233378.1"/>
    </source>
</evidence>
<evidence type="ECO:0000313" key="2">
    <source>
        <dbReference type="Proteomes" id="UP000578531"/>
    </source>
</evidence>
<dbReference type="GeneID" id="59289966"/>
<reference evidence="1 2" key="1">
    <citation type="journal article" date="2020" name="Genomics">
        <title>Complete, high-quality genomes from long-read metagenomic sequencing of two wolf lichen thalli reveals enigmatic genome architecture.</title>
        <authorList>
            <person name="McKenzie S.K."/>
            <person name="Walston R.F."/>
            <person name="Allen J.L."/>
        </authorList>
    </citation>
    <scope>NUCLEOTIDE SEQUENCE [LARGE SCALE GENOMIC DNA]</scope>
    <source>
        <strain evidence="1">WasteWater2</strain>
    </source>
</reference>
<name>A0A8H6FRG6_9LECA</name>
<accession>A0A8H6FRG6</accession>